<name>A0A7J5BYT1_9MICO</name>
<dbReference type="OrthoDB" id="5125140at2"/>
<gene>
    <name evidence="2" type="ORF">F8O01_06180</name>
</gene>
<dbReference type="EMBL" id="WBJZ01000006">
    <property type="protein sequence ID" value="KAB1659509.1"/>
    <property type="molecule type" value="Genomic_DNA"/>
</dbReference>
<dbReference type="AlphaFoldDB" id="A0A7J5BYT1"/>
<evidence type="ECO:0000256" key="1">
    <source>
        <dbReference type="SAM" id="Phobius"/>
    </source>
</evidence>
<protein>
    <submittedName>
        <fullName evidence="2">Uncharacterized protein</fullName>
    </submittedName>
</protein>
<keyword evidence="1" id="KW-0812">Transmembrane</keyword>
<feature type="transmembrane region" description="Helical" evidence="1">
    <location>
        <begin position="16"/>
        <end position="41"/>
    </location>
</feature>
<feature type="transmembrane region" description="Helical" evidence="1">
    <location>
        <begin position="47"/>
        <end position="69"/>
    </location>
</feature>
<keyword evidence="1" id="KW-0472">Membrane</keyword>
<keyword evidence="3" id="KW-1185">Reference proteome</keyword>
<feature type="transmembrane region" description="Helical" evidence="1">
    <location>
        <begin position="103"/>
        <end position="125"/>
    </location>
</feature>
<proteinExistence type="predicted"/>
<accession>A0A7J5BYT1</accession>
<keyword evidence="1" id="KW-1133">Transmembrane helix</keyword>
<dbReference type="Proteomes" id="UP000467240">
    <property type="component" value="Unassembled WGS sequence"/>
</dbReference>
<reference evidence="2 3" key="1">
    <citation type="submission" date="2019-09" db="EMBL/GenBank/DDBJ databases">
        <title>Phylogeny of genus Pseudoclavibacter and closely related genus.</title>
        <authorList>
            <person name="Li Y."/>
        </authorList>
    </citation>
    <scope>NUCLEOTIDE SEQUENCE [LARGE SCALE GENOMIC DNA]</scope>
    <source>
        <strain evidence="2 3">DSM 23821</strain>
    </source>
</reference>
<organism evidence="2 3">
    <name type="scientific">Pseudoclavibacter chungangensis</name>
    <dbReference type="NCBI Taxonomy" id="587635"/>
    <lineage>
        <taxon>Bacteria</taxon>
        <taxon>Bacillati</taxon>
        <taxon>Actinomycetota</taxon>
        <taxon>Actinomycetes</taxon>
        <taxon>Micrococcales</taxon>
        <taxon>Microbacteriaceae</taxon>
        <taxon>Pseudoclavibacter</taxon>
    </lineage>
</organism>
<evidence type="ECO:0000313" key="2">
    <source>
        <dbReference type="EMBL" id="KAB1659509.1"/>
    </source>
</evidence>
<dbReference type="RefSeq" id="WP_158040009.1">
    <property type="nucleotide sequence ID" value="NZ_JACCFV010000001.1"/>
</dbReference>
<feature type="transmembrane region" description="Helical" evidence="1">
    <location>
        <begin position="76"/>
        <end position="97"/>
    </location>
</feature>
<evidence type="ECO:0000313" key="3">
    <source>
        <dbReference type="Proteomes" id="UP000467240"/>
    </source>
</evidence>
<comment type="caution">
    <text evidence="2">The sequence shown here is derived from an EMBL/GenBank/DDBJ whole genome shotgun (WGS) entry which is preliminary data.</text>
</comment>
<sequence>MNGPATTPTRPAPLRLLAGVLALEALAVLGAAVLLVVEVLVDVPNSLVASIALIALTVLAFALGVVLVIGVWQRRAWVRGATITWQVLQIGAAWVILQGDMAAWIGWVLVVLAVIAIVCVLHPATRGALRDRDGRELDAR</sequence>